<evidence type="ECO:0000256" key="1">
    <source>
        <dbReference type="SAM" id="Phobius"/>
    </source>
</evidence>
<name>L9VPA6_HALJB</name>
<gene>
    <name evidence="2" type="ORF">C497_06579</name>
</gene>
<keyword evidence="1" id="KW-0812">Transmembrane</keyword>
<protein>
    <submittedName>
        <fullName evidence="2">Uncharacterized protein</fullName>
    </submittedName>
</protein>
<dbReference type="EMBL" id="AOHV01000019">
    <property type="protein sequence ID" value="ELY38827.1"/>
    <property type="molecule type" value="Genomic_DNA"/>
</dbReference>
<evidence type="ECO:0000313" key="2">
    <source>
        <dbReference type="EMBL" id="ELY38827.1"/>
    </source>
</evidence>
<organism evidence="2 3">
    <name type="scientific">Halalkalicoccus jeotgali (strain DSM 18796 / CECT 7217 / JCM 14584 / KCTC 4019 / B3)</name>
    <dbReference type="NCBI Taxonomy" id="795797"/>
    <lineage>
        <taxon>Archaea</taxon>
        <taxon>Methanobacteriati</taxon>
        <taxon>Methanobacteriota</taxon>
        <taxon>Stenosarchaea group</taxon>
        <taxon>Halobacteria</taxon>
        <taxon>Halobacteriales</taxon>
        <taxon>Halococcaceae</taxon>
        <taxon>Halalkalicoccus</taxon>
    </lineage>
</organism>
<dbReference type="Proteomes" id="UP000011645">
    <property type="component" value="Unassembled WGS sequence"/>
</dbReference>
<evidence type="ECO:0000313" key="3">
    <source>
        <dbReference type="Proteomes" id="UP000011645"/>
    </source>
</evidence>
<keyword evidence="1" id="KW-0472">Membrane</keyword>
<proteinExistence type="predicted"/>
<sequence length="41" mass="5032">MSWECLRIVSHWSIIVDKNNGSVFRLGWFRVFFLLFFSFVF</sequence>
<feature type="transmembrane region" description="Helical" evidence="1">
    <location>
        <begin position="22"/>
        <end position="40"/>
    </location>
</feature>
<keyword evidence="1" id="KW-1133">Transmembrane helix</keyword>
<accession>L9VPA6</accession>
<keyword evidence="3" id="KW-1185">Reference proteome</keyword>
<reference evidence="2 3" key="1">
    <citation type="journal article" date="2014" name="PLoS Genet.">
        <title>Phylogenetically driven sequencing of extremely halophilic archaea reveals strategies for static and dynamic osmo-response.</title>
        <authorList>
            <person name="Becker E.A."/>
            <person name="Seitzer P.M."/>
            <person name="Tritt A."/>
            <person name="Larsen D."/>
            <person name="Krusor M."/>
            <person name="Yao A.I."/>
            <person name="Wu D."/>
            <person name="Madern D."/>
            <person name="Eisen J.A."/>
            <person name="Darling A.E."/>
            <person name="Facciotti M.T."/>
        </authorList>
    </citation>
    <scope>NUCLEOTIDE SEQUENCE [LARGE SCALE GENOMIC DNA]</scope>
    <source>
        <strain evidence="3">DSM 18796 / CECT 7217 / JCM 14584 / KCTC 4019 / B3</strain>
    </source>
</reference>
<comment type="caution">
    <text evidence="2">The sequence shown here is derived from an EMBL/GenBank/DDBJ whole genome shotgun (WGS) entry which is preliminary data.</text>
</comment>
<dbReference type="AlphaFoldDB" id="L9VPA6"/>